<dbReference type="InterPro" id="IPR011600">
    <property type="entry name" value="Pept_C14_caspase"/>
</dbReference>
<reference evidence="2" key="3">
    <citation type="submission" date="2025-08" db="UniProtKB">
        <authorList>
            <consortium name="Ensembl"/>
        </authorList>
    </citation>
    <scope>IDENTIFICATION</scope>
</reference>
<reference evidence="2" key="4">
    <citation type="submission" date="2025-09" db="UniProtKB">
        <authorList>
            <consortium name="Ensembl"/>
        </authorList>
    </citation>
    <scope>IDENTIFICATION</scope>
</reference>
<evidence type="ECO:0000313" key="2">
    <source>
        <dbReference type="Ensembl" id="ENSCINP00000023423.1"/>
    </source>
</evidence>
<dbReference type="Gene3D" id="3.40.50.1460">
    <property type="match status" value="1"/>
</dbReference>
<dbReference type="SUPFAM" id="SSF52129">
    <property type="entry name" value="Caspase-like"/>
    <property type="match status" value="1"/>
</dbReference>
<dbReference type="GO" id="GO:0006508">
    <property type="term" value="P:proteolysis"/>
    <property type="evidence" value="ECO:0007669"/>
    <property type="project" value="InterPro"/>
</dbReference>
<feature type="domain" description="Peptidase C14 caspase" evidence="1">
    <location>
        <begin position="49"/>
        <end position="144"/>
    </location>
</feature>
<proteinExistence type="predicted"/>
<dbReference type="HOGENOM" id="CLU_1758165_0_0_1"/>
<dbReference type="Proteomes" id="UP000008144">
    <property type="component" value="Chromosome 3"/>
</dbReference>
<keyword evidence="3" id="KW-1185">Reference proteome</keyword>
<dbReference type="AlphaFoldDB" id="F6Y4D6"/>
<dbReference type="GO" id="GO:0004197">
    <property type="term" value="F:cysteine-type endopeptidase activity"/>
    <property type="evidence" value="ECO:0007669"/>
    <property type="project" value="InterPro"/>
</dbReference>
<dbReference type="Pfam" id="PF00656">
    <property type="entry name" value="Peptidase_C14"/>
    <property type="match status" value="1"/>
</dbReference>
<dbReference type="GeneTree" id="ENSGT00940000155140"/>
<reference evidence="2" key="2">
    <citation type="journal article" date="2008" name="Genome Biol.">
        <title>Improved genome assembly and evidence-based global gene model set for the chordate Ciona intestinalis: new insight into intron and operon populations.</title>
        <authorList>
            <person name="Satou Y."/>
            <person name="Mineta K."/>
            <person name="Ogasawara M."/>
            <person name="Sasakura Y."/>
            <person name="Shoguchi E."/>
            <person name="Ueno K."/>
            <person name="Yamada L."/>
            <person name="Matsumoto J."/>
            <person name="Wasserscheid J."/>
            <person name="Dewar K."/>
            <person name="Wiley G.B."/>
            <person name="Macmil S.L."/>
            <person name="Roe B.A."/>
            <person name="Zeller R.W."/>
            <person name="Hastings K.E."/>
            <person name="Lemaire P."/>
            <person name="Lindquist E."/>
            <person name="Endo T."/>
            <person name="Hotta K."/>
            <person name="Inaba K."/>
        </authorList>
    </citation>
    <scope>NUCLEOTIDE SEQUENCE [LARGE SCALE GENOMIC DNA]</scope>
    <source>
        <strain evidence="2">wild type</strain>
    </source>
</reference>
<dbReference type="Ensembl" id="ENSCINT00000023669.1">
    <property type="protein sequence ID" value="ENSCINP00000023423.1"/>
    <property type="gene ID" value="ENSCING00000012579.1"/>
</dbReference>
<sequence>MTENKMEETKEQNKLDQRYSLDNTKKLGIAGIYILPSENEEKTIKEALEKDAEDFEPVLDKLGFSVNIFNESKEAGSVAQCLKKHADGVQEEDQCFLGMFIGHGSPGTVESRHGSLGIHSKIIPMFAKIEWLKGKPKIFVFQASISMI</sequence>
<dbReference type="InterPro" id="IPR029030">
    <property type="entry name" value="Caspase-like_dom_sf"/>
</dbReference>
<protein>
    <recommendedName>
        <fullName evidence="1">Peptidase C14 caspase domain-containing protein</fullName>
    </recommendedName>
</protein>
<dbReference type="InParanoid" id="F6Y4D6"/>
<organism evidence="2 3">
    <name type="scientific">Ciona intestinalis</name>
    <name type="common">Transparent sea squirt</name>
    <name type="synonym">Ascidia intestinalis</name>
    <dbReference type="NCBI Taxonomy" id="7719"/>
    <lineage>
        <taxon>Eukaryota</taxon>
        <taxon>Metazoa</taxon>
        <taxon>Chordata</taxon>
        <taxon>Tunicata</taxon>
        <taxon>Ascidiacea</taxon>
        <taxon>Phlebobranchia</taxon>
        <taxon>Cionidae</taxon>
        <taxon>Ciona</taxon>
    </lineage>
</organism>
<evidence type="ECO:0000313" key="3">
    <source>
        <dbReference type="Proteomes" id="UP000008144"/>
    </source>
</evidence>
<name>F6Y4D6_CIOIN</name>
<reference evidence="3" key="1">
    <citation type="journal article" date="2002" name="Science">
        <title>The draft genome of Ciona intestinalis: insights into chordate and vertebrate origins.</title>
        <authorList>
            <person name="Dehal P."/>
            <person name="Satou Y."/>
            <person name="Campbell R.K."/>
            <person name="Chapman J."/>
            <person name="Degnan B."/>
            <person name="De Tomaso A."/>
            <person name="Davidson B."/>
            <person name="Di Gregorio A."/>
            <person name="Gelpke M."/>
            <person name="Goodstein D.M."/>
            <person name="Harafuji N."/>
            <person name="Hastings K.E."/>
            <person name="Ho I."/>
            <person name="Hotta K."/>
            <person name="Huang W."/>
            <person name="Kawashima T."/>
            <person name="Lemaire P."/>
            <person name="Martinez D."/>
            <person name="Meinertzhagen I.A."/>
            <person name="Necula S."/>
            <person name="Nonaka M."/>
            <person name="Putnam N."/>
            <person name="Rash S."/>
            <person name="Saiga H."/>
            <person name="Satake M."/>
            <person name="Terry A."/>
            <person name="Yamada L."/>
            <person name="Wang H.G."/>
            <person name="Awazu S."/>
            <person name="Azumi K."/>
            <person name="Boore J."/>
            <person name="Branno M."/>
            <person name="Chin-Bow S."/>
            <person name="DeSantis R."/>
            <person name="Doyle S."/>
            <person name="Francino P."/>
            <person name="Keys D.N."/>
            <person name="Haga S."/>
            <person name="Hayashi H."/>
            <person name="Hino K."/>
            <person name="Imai K.S."/>
            <person name="Inaba K."/>
            <person name="Kano S."/>
            <person name="Kobayashi K."/>
            <person name="Kobayashi M."/>
            <person name="Lee B.I."/>
            <person name="Makabe K.W."/>
            <person name="Manohar C."/>
            <person name="Matassi G."/>
            <person name="Medina M."/>
            <person name="Mochizuki Y."/>
            <person name="Mount S."/>
            <person name="Morishita T."/>
            <person name="Miura S."/>
            <person name="Nakayama A."/>
            <person name="Nishizaka S."/>
            <person name="Nomoto H."/>
            <person name="Ohta F."/>
            <person name="Oishi K."/>
            <person name="Rigoutsos I."/>
            <person name="Sano M."/>
            <person name="Sasaki A."/>
            <person name="Sasakura Y."/>
            <person name="Shoguchi E."/>
            <person name="Shin-i T."/>
            <person name="Spagnuolo A."/>
            <person name="Stainier D."/>
            <person name="Suzuki M.M."/>
            <person name="Tassy O."/>
            <person name="Takatori N."/>
            <person name="Tokuoka M."/>
            <person name="Yagi K."/>
            <person name="Yoshizaki F."/>
            <person name="Wada S."/>
            <person name="Zhang C."/>
            <person name="Hyatt P.D."/>
            <person name="Larimer F."/>
            <person name="Detter C."/>
            <person name="Doggett N."/>
            <person name="Glavina T."/>
            <person name="Hawkins T."/>
            <person name="Richardson P."/>
            <person name="Lucas S."/>
            <person name="Kohara Y."/>
            <person name="Levine M."/>
            <person name="Satoh N."/>
            <person name="Rokhsar D.S."/>
        </authorList>
    </citation>
    <scope>NUCLEOTIDE SEQUENCE [LARGE SCALE GENOMIC DNA]</scope>
</reference>
<accession>F6Y4D6</accession>
<evidence type="ECO:0000259" key="1">
    <source>
        <dbReference type="Pfam" id="PF00656"/>
    </source>
</evidence>
<dbReference type="EMBL" id="EAAA01001815">
    <property type="status" value="NOT_ANNOTATED_CDS"/>
    <property type="molecule type" value="Genomic_DNA"/>
</dbReference>